<keyword evidence="3" id="KW-1185">Reference proteome</keyword>
<evidence type="ECO:0000313" key="2">
    <source>
        <dbReference type="EMBL" id="PDX58096.1"/>
    </source>
</evidence>
<dbReference type="SUPFAM" id="SSF53041">
    <property type="entry name" value="Resolvase-like"/>
    <property type="match status" value="1"/>
</dbReference>
<organism evidence="2 3">
    <name type="scientific">Faecalibacterium langellae</name>
    <dbReference type="NCBI Taxonomy" id="3435293"/>
    <lineage>
        <taxon>Bacteria</taxon>
        <taxon>Bacillati</taxon>
        <taxon>Bacillota</taxon>
        <taxon>Clostridia</taxon>
        <taxon>Eubacteriales</taxon>
        <taxon>Oscillospiraceae</taxon>
        <taxon>Faecalibacterium</taxon>
    </lineage>
</organism>
<protein>
    <recommendedName>
        <fullName evidence="1">Resolvase/invertase-type recombinase catalytic domain-containing protein</fullName>
    </recommendedName>
</protein>
<gene>
    <name evidence="2" type="ORF">CGS46_10715</name>
</gene>
<dbReference type="InterPro" id="IPR006119">
    <property type="entry name" value="Resolv_N"/>
</dbReference>
<dbReference type="Gene3D" id="3.40.50.1390">
    <property type="entry name" value="Resolvase, N-terminal catalytic domain"/>
    <property type="match status" value="1"/>
</dbReference>
<evidence type="ECO:0000259" key="1">
    <source>
        <dbReference type="Pfam" id="PF00239"/>
    </source>
</evidence>
<dbReference type="InterPro" id="IPR036162">
    <property type="entry name" value="Resolvase-like_N_sf"/>
</dbReference>
<dbReference type="GO" id="GO:0003677">
    <property type="term" value="F:DNA binding"/>
    <property type="evidence" value="ECO:0007669"/>
    <property type="project" value="InterPro"/>
</dbReference>
<comment type="caution">
    <text evidence="2">The sequence shown here is derived from an EMBL/GenBank/DDBJ whole genome shotgun (WGS) entry which is preliminary data.</text>
</comment>
<proteinExistence type="predicted"/>
<accession>A0A2A6Z9Q6</accession>
<reference evidence="2 3" key="1">
    <citation type="journal article" date="2017" name="Front. Microbiol.">
        <title>New Insights into the Diversity of the Genus Faecalibacterium.</title>
        <authorList>
            <person name="Benevides L."/>
            <person name="Burman S."/>
            <person name="Martin R."/>
            <person name="Robert V."/>
            <person name="Thomas M."/>
            <person name="Miquel S."/>
            <person name="Chain F."/>
            <person name="Sokol H."/>
            <person name="Bermudez-Humaran L.G."/>
            <person name="Morrison M."/>
            <person name="Langella P."/>
            <person name="Azevedo V.A."/>
            <person name="Chatel J.M."/>
            <person name="Soares S."/>
        </authorList>
    </citation>
    <scope>NUCLEOTIDE SEQUENCE [LARGE SCALE GENOMIC DNA]</scope>
    <source>
        <strain evidence="3">CNCM I-4540</strain>
    </source>
</reference>
<feature type="domain" description="Resolvase/invertase-type recombinase catalytic" evidence="1">
    <location>
        <begin position="48"/>
        <end position="115"/>
    </location>
</feature>
<dbReference type="EMBL" id="NMTQ01000035">
    <property type="protein sequence ID" value="PDX58096.1"/>
    <property type="molecule type" value="Genomic_DNA"/>
</dbReference>
<dbReference type="GO" id="GO:0000150">
    <property type="term" value="F:DNA strand exchange activity"/>
    <property type="evidence" value="ECO:0007669"/>
    <property type="project" value="InterPro"/>
</dbReference>
<dbReference type="Proteomes" id="UP000220752">
    <property type="component" value="Unassembled WGS sequence"/>
</dbReference>
<feature type="non-terminal residue" evidence="2">
    <location>
        <position position="1"/>
    </location>
</feature>
<sequence>GEETLTAVSTLLAQCSKVGTNLNQLARHFNSGGADTEQIRAKLLDELNVRVFLKIVEQLELKKVTFISIRENLDTSTSIGKFAVSILTELKQLEHENLLERQRIGIEQAKAEGKHKGRKPIEIDETQFERLYNDWQNGKTTPKIMMNELHLKPATFWRKVKDYRKHRCTRGTNEIK</sequence>
<dbReference type="Pfam" id="PF00239">
    <property type="entry name" value="Resolvase"/>
    <property type="match status" value="1"/>
</dbReference>
<evidence type="ECO:0000313" key="3">
    <source>
        <dbReference type="Proteomes" id="UP000220752"/>
    </source>
</evidence>
<dbReference type="AlphaFoldDB" id="A0A2A6Z9Q6"/>
<name>A0A2A6Z9Q6_9FIRM</name>